<evidence type="ECO:0000313" key="2">
    <source>
        <dbReference type="Proteomes" id="UP001500167"/>
    </source>
</evidence>
<proteinExistence type="predicted"/>
<organism evidence="1 2">
    <name type="scientific">Sphingobacterium ginsenosidimutans</name>
    <dbReference type="NCBI Taxonomy" id="687845"/>
    <lineage>
        <taxon>Bacteria</taxon>
        <taxon>Pseudomonadati</taxon>
        <taxon>Bacteroidota</taxon>
        <taxon>Sphingobacteriia</taxon>
        <taxon>Sphingobacteriales</taxon>
        <taxon>Sphingobacteriaceae</taxon>
        <taxon>Sphingobacterium</taxon>
    </lineage>
</organism>
<dbReference type="EMBL" id="BAAAZK010000007">
    <property type="protein sequence ID" value="GAA4178460.1"/>
    <property type="molecule type" value="Genomic_DNA"/>
</dbReference>
<reference evidence="2" key="1">
    <citation type="journal article" date="2019" name="Int. J. Syst. Evol. Microbiol.">
        <title>The Global Catalogue of Microorganisms (GCM) 10K type strain sequencing project: providing services to taxonomists for standard genome sequencing and annotation.</title>
        <authorList>
            <consortium name="The Broad Institute Genomics Platform"/>
            <consortium name="The Broad Institute Genome Sequencing Center for Infectious Disease"/>
            <person name="Wu L."/>
            <person name="Ma J."/>
        </authorList>
    </citation>
    <scope>NUCLEOTIDE SEQUENCE [LARGE SCALE GENOMIC DNA]</scope>
    <source>
        <strain evidence="2">JCM 16722</strain>
    </source>
</reference>
<protein>
    <recommendedName>
        <fullName evidence="3">Lipoprotein</fullName>
    </recommendedName>
</protein>
<dbReference type="Proteomes" id="UP001500167">
    <property type="component" value="Unassembled WGS sequence"/>
</dbReference>
<comment type="caution">
    <text evidence="1">The sequence shown here is derived from an EMBL/GenBank/DDBJ whole genome shotgun (WGS) entry which is preliminary data.</text>
</comment>
<name>A0ABP8A5X1_9SPHI</name>
<gene>
    <name evidence="1" type="ORF">GCM10022218_29190</name>
</gene>
<evidence type="ECO:0008006" key="3">
    <source>
        <dbReference type="Google" id="ProtNLM"/>
    </source>
</evidence>
<sequence length="173" mass="19577">MKIQLTMIVLLTTLTLNSCGQNNDHKSVYSSADTTFIKSLEEKQLGKSKYSISLPTDYAIGETNGEDFSVYYFNPADTTNHTEFSGGLYFGNHPSQFPAKSKSCKTEHLKNEIFDQDVSWTIYNCNGDYSIQSIMYSKSGEGWNELIHIFGNAKSTIDLDKLLFIFTTMKKKE</sequence>
<keyword evidence="2" id="KW-1185">Reference proteome</keyword>
<evidence type="ECO:0000313" key="1">
    <source>
        <dbReference type="EMBL" id="GAA4178460.1"/>
    </source>
</evidence>
<accession>A0ABP8A5X1</accession>